<dbReference type="Pfam" id="PF00989">
    <property type="entry name" value="PAS"/>
    <property type="match status" value="1"/>
</dbReference>
<gene>
    <name evidence="5" type="ORF">FQB35_00475</name>
</gene>
<evidence type="ECO:0000259" key="4">
    <source>
        <dbReference type="PROSITE" id="PS50112"/>
    </source>
</evidence>
<evidence type="ECO:0000313" key="6">
    <source>
        <dbReference type="Proteomes" id="UP000324646"/>
    </source>
</evidence>
<dbReference type="InterPro" id="IPR027417">
    <property type="entry name" value="P-loop_NTPase"/>
</dbReference>
<dbReference type="InterPro" id="IPR000014">
    <property type="entry name" value="PAS"/>
</dbReference>
<feature type="domain" description="Sigma-54 factor interaction" evidence="3">
    <location>
        <begin position="342"/>
        <end position="567"/>
    </location>
</feature>
<reference evidence="5 6" key="1">
    <citation type="submission" date="2019-07" db="EMBL/GenBank/DDBJ databases">
        <title>Complete genome of Crassaminicella thermophila SY095.</title>
        <authorList>
            <person name="Li X."/>
        </authorList>
    </citation>
    <scope>NUCLEOTIDE SEQUENCE [LARGE SCALE GENOMIC DNA]</scope>
    <source>
        <strain evidence="5 6">SY095</strain>
    </source>
</reference>
<evidence type="ECO:0000259" key="3">
    <source>
        <dbReference type="PROSITE" id="PS50045"/>
    </source>
</evidence>
<organism evidence="5 6">
    <name type="scientific">Crassaminicella thermophila</name>
    <dbReference type="NCBI Taxonomy" id="2599308"/>
    <lineage>
        <taxon>Bacteria</taxon>
        <taxon>Bacillati</taxon>
        <taxon>Bacillota</taxon>
        <taxon>Clostridia</taxon>
        <taxon>Eubacteriales</taxon>
        <taxon>Clostridiaceae</taxon>
        <taxon>Crassaminicella</taxon>
    </lineage>
</organism>
<dbReference type="KEGG" id="crs:FQB35_00475"/>
<protein>
    <submittedName>
        <fullName evidence="5">AAA family ATPase</fullName>
    </submittedName>
</protein>
<accession>A0A5C0S8I6</accession>
<dbReference type="Gene3D" id="1.10.10.10">
    <property type="entry name" value="Winged helix-like DNA-binding domain superfamily/Winged helix DNA-binding domain"/>
    <property type="match status" value="1"/>
</dbReference>
<dbReference type="InterPro" id="IPR036388">
    <property type="entry name" value="WH-like_DNA-bd_sf"/>
</dbReference>
<keyword evidence="1" id="KW-0547">Nucleotide-binding</keyword>
<dbReference type="InterPro" id="IPR003593">
    <property type="entry name" value="AAA+_ATPase"/>
</dbReference>
<dbReference type="PROSITE" id="PS50045">
    <property type="entry name" value="SIGMA54_INTERACT_4"/>
    <property type="match status" value="1"/>
</dbReference>
<dbReference type="InterPro" id="IPR058031">
    <property type="entry name" value="AAA_lid_NorR"/>
</dbReference>
<dbReference type="EMBL" id="CP042243">
    <property type="protein sequence ID" value="QEK10965.1"/>
    <property type="molecule type" value="Genomic_DNA"/>
</dbReference>
<keyword evidence="2" id="KW-0067">ATP-binding</keyword>
<dbReference type="Pfam" id="PF00158">
    <property type="entry name" value="Sigma54_activat"/>
    <property type="match status" value="1"/>
</dbReference>
<dbReference type="SUPFAM" id="SSF55785">
    <property type="entry name" value="PYP-like sensor domain (PAS domain)"/>
    <property type="match status" value="1"/>
</dbReference>
<dbReference type="SUPFAM" id="SSF52540">
    <property type="entry name" value="P-loop containing nucleoside triphosphate hydrolases"/>
    <property type="match status" value="1"/>
</dbReference>
<dbReference type="PANTHER" id="PTHR32071">
    <property type="entry name" value="TRANSCRIPTIONAL REGULATORY PROTEIN"/>
    <property type="match status" value="1"/>
</dbReference>
<dbReference type="InterPro" id="IPR002078">
    <property type="entry name" value="Sigma_54_int"/>
</dbReference>
<keyword evidence="6" id="KW-1185">Reference proteome</keyword>
<dbReference type="PROSITE" id="PS50112">
    <property type="entry name" value="PAS"/>
    <property type="match status" value="1"/>
</dbReference>
<proteinExistence type="predicted"/>
<dbReference type="InterPro" id="IPR025662">
    <property type="entry name" value="Sigma_54_int_dom_ATP-bd_1"/>
</dbReference>
<evidence type="ECO:0000256" key="2">
    <source>
        <dbReference type="ARBA" id="ARBA00022840"/>
    </source>
</evidence>
<dbReference type="Gene3D" id="3.30.450.20">
    <property type="entry name" value="PAS domain"/>
    <property type="match status" value="1"/>
</dbReference>
<feature type="domain" description="PAS" evidence="4">
    <location>
        <begin position="213"/>
        <end position="257"/>
    </location>
</feature>
<dbReference type="PANTHER" id="PTHR32071:SF57">
    <property type="entry name" value="C4-DICARBOXYLATE TRANSPORT TRANSCRIPTIONAL REGULATORY PROTEIN DCTD"/>
    <property type="match status" value="1"/>
</dbReference>
<dbReference type="Gene3D" id="3.40.50.300">
    <property type="entry name" value="P-loop containing nucleotide triphosphate hydrolases"/>
    <property type="match status" value="1"/>
</dbReference>
<name>A0A5C0S8I6_CRATE</name>
<evidence type="ECO:0000256" key="1">
    <source>
        <dbReference type="ARBA" id="ARBA00022741"/>
    </source>
</evidence>
<sequence length="689" mass="78969">MGLNKKKIGVATLYTNAAEFYCKQIESLFSDYVTVEKYCFDDRSIEKGIQCDLVVILSYTIFDAVKKYIQNDSEIIIMNRSLSNIGFEKIKSLPEGTKAMLVNVSAEMAIETISLIYQLGLRHIALTPVYPEIKELPDMDIAITPGEEKYVPNTVKKVINIGDRVLDMSCITDIAVKLGLDHMLITQKFRDYFKSIVPVSFGLEKILGNSNRLESYLDVLLQILDEGIIGVNAKGMIYSYNESAENIMSFRREKVIGSYAVDLFPQIPFDTVLSSFQSEKEKIIKINGYDVVVTVHPIVHLNTLYGAVAIVRKFSDIEKKQHKLRAQLIHKGHRAKYQFKDILGNSKSIHKCKNIAMRMAKSDSSVLIMGESGTGKELFAQAIHNYSRRKNYQFVAINCAALPENLLESELFGYEEGAFTGAKKGGKIGLFELAHMGTLFLDEIGELSINLQARLLRVLQERAVMRIGGDRLINVDVRIISATNRDLKKLVKEGLFRQDLYFRLNVLPLRIPPLRERKEDILPLIIQMKKQFHGNFELTPKAVEKFLQHNWEGNVRELSNYIEYLAHLGEKEIDDMKLPFGDEEAFEDVFLDDDEKQIIERFRIKFLNQMDTYIFVLKELENGYRDRKRLGRRSIYQIASQKGLFLSEQEIRRILIDLESYNMVEIFKGRGGTKITDFGKRVLKYLTMG</sequence>
<dbReference type="PROSITE" id="PS00675">
    <property type="entry name" value="SIGMA54_INTERACT_1"/>
    <property type="match status" value="1"/>
</dbReference>
<dbReference type="CDD" id="cd00130">
    <property type="entry name" value="PAS"/>
    <property type="match status" value="1"/>
</dbReference>
<dbReference type="SMART" id="SM00382">
    <property type="entry name" value="AAA"/>
    <property type="match status" value="1"/>
</dbReference>
<dbReference type="OrthoDB" id="9803970at2"/>
<dbReference type="CDD" id="cd00009">
    <property type="entry name" value="AAA"/>
    <property type="match status" value="1"/>
</dbReference>
<evidence type="ECO:0000313" key="5">
    <source>
        <dbReference type="EMBL" id="QEK10965.1"/>
    </source>
</evidence>
<dbReference type="FunFam" id="3.40.50.300:FF:000006">
    <property type="entry name" value="DNA-binding transcriptional regulator NtrC"/>
    <property type="match status" value="1"/>
</dbReference>
<dbReference type="InterPro" id="IPR013767">
    <property type="entry name" value="PAS_fold"/>
</dbReference>
<dbReference type="InterPro" id="IPR035965">
    <property type="entry name" value="PAS-like_dom_sf"/>
</dbReference>
<dbReference type="GO" id="GO:0005524">
    <property type="term" value="F:ATP binding"/>
    <property type="evidence" value="ECO:0007669"/>
    <property type="project" value="UniProtKB-KW"/>
</dbReference>
<dbReference type="Gene3D" id="1.10.8.60">
    <property type="match status" value="1"/>
</dbReference>
<dbReference type="Pfam" id="PF25601">
    <property type="entry name" value="AAA_lid_14"/>
    <property type="match status" value="1"/>
</dbReference>
<dbReference type="SMART" id="SM00091">
    <property type="entry name" value="PAS"/>
    <property type="match status" value="1"/>
</dbReference>
<dbReference type="Proteomes" id="UP000324646">
    <property type="component" value="Chromosome"/>
</dbReference>
<dbReference type="AlphaFoldDB" id="A0A5C0S8I6"/>
<dbReference type="GO" id="GO:0006355">
    <property type="term" value="P:regulation of DNA-templated transcription"/>
    <property type="evidence" value="ECO:0007669"/>
    <property type="project" value="InterPro"/>
</dbReference>